<comment type="caution">
    <text evidence="1">The sequence shown here is derived from an EMBL/GenBank/DDBJ whole genome shotgun (WGS) entry which is preliminary data.</text>
</comment>
<dbReference type="EMBL" id="BSOG01000003">
    <property type="protein sequence ID" value="GLR14020.1"/>
    <property type="molecule type" value="Genomic_DNA"/>
</dbReference>
<dbReference type="Gene3D" id="3.40.50.1240">
    <property type="entry name" value="Phosphoglycerate mutase-like"/>
    <property type="match status" value="1"/>
</dbReference>
<proteinExistence type="predicted"/>
<accession>A0ABQ5YKZ7</accession>
<keyword evidence="2" id="KW-1185">Reference proteome</keyword>
<dbReference type="SMART" id="SM00855">
    <property type="entry name" value="PGAM"/>
    <property type="match status" value="1"/>
</dbReference>
<dbReference type="InterPro" id="IPR013078">
    <property type="entry name" value="His_Pase_superF_clade-1"/>
</dbReference>
<dbReference type="SUPFAM" id="SSF53254">
    <property type="entry name" value="Phosphoglycerate mutase-like"/>
    <property type="match status" value="1"/>
</dbReference>
<name>A0ABQ5YKZ7_9NEIS</name>
<sequence>MKTNLILWRHAEAEAGDDDMRRALTEKGHKQARKMAEWLDTQLPAHPLIIASLALRARQTAAALHPNHQIDSRLNPDSSAEAYLQAAGWPAAGGTTVLVGHQPTLGRVAARLLSGIEADWHARKGAIWWLQYRLRDGQPQTLLKTMLTPEQL</sequence>
<evidence type="ECO:0000313" key="2">
    <source>
        <dbReference type="Proteomes" id="UP001156706"/>
    </source>
</evidence>
<dbReference type="CDD" id="cd07067">
    <property type="entry name" value="HP_PGM_like"/>
    <property type="match status" value="1"/>
</dbReference>
<dbReference type="RefSeq" id="WP_284197111.1">
    <property type="nucleotide sequence ID" value="NZ_BSOG01000003.1"/>
</dbReference>
<reference evidence="2" key="1">
    <citation type="journal article" date="2019" name="Int. J. Syst. Evol. Microbiol.">
        <title>The Global Catalogue of Microorganisms (GCM) 10K type strain sequencing project: providing services to taxonomists for standard genome sequencing and annotation.</title>
        <authorList>
            <consortium name="The Broad Institute Genomics Platform"/>
            <consortium name="The Broad Institute Genome Sequencing Center for Infectious Disease"/>
            <person name="Wu L."/>
            <person name="Ma J."/>
        </authorList>
    </citation>
    <scope>NUCLEOTIDE SEQUENCE [LARGE SCALE GENOMIC DNA]</scope>
    <source>
        <strain evidence="2">NBRC 110044</strain>
    </source>
</reference>
<dbReference type="Proteomes" id="UP001156706">
    <property type="component" value="Unassembled WGS sequence"/>
</dbReference>
<dbReference type="InterPro" id="IPR029033">
    <property type="entry name" value="His_PPase_superfam"/>
</dbReference>
<protein>
    <submittedName>
        <fullName evidence="1">Histidine phosphatase family protein</fullName>
    </submittedName>
</protein>
<dbReference type="Pfam" id="PF00300">
    <property type="entry name" value="His_Phos_1"/>
    <property type="match status" value="1"/>
</dbReference>
<organism evidence="1 2">
    <name type="scientific">Chitinimonas prasina</name>
    <dbReference type="NCBI Taxonomy" id="1434937"/>
    <lineage>
        <taxon>Bacteria</taxon>
        <taxon>Pseudomonadati</taxon>
        <taxon>Pseudomonadota</taxon>
        <taxon>Betaproteobacteria</taxon>
        <taxon>Neisseriales</taxon>
        <taxon>Chitinibacteraceae</taxon>
        <taxon>Chitinimonas</taxon>
    </lineage>
</organism>
<gene>
    <name evidence="1" type="ORF">GCM10007907_28100</name>
</gene>
<evidence type="ECO:0000313" key="1">
    <source>
        <dbReference type="EMBL" id="GLR14020.1"/>
    </source>
</evidence>